<evidence type="ECO:0000259" key="1">
    <source>
        <dbReference type="Pfam" id="PF08241"/>
    </source>
</evidence>
<comment type="caution">
    <text evidence="2">The sequence shown here is derived from an EMBL/GenBank/DDBJ whole genome shotgun (WGS) entry which is preliminary data.</text>
</comment>
<sequence length="216" mass="24827">MMLRPNQRTKLDETSDNQFYSFPRFVTHVDDGFIQQLTDLYRERLQPNTRIFDMMSSWVSHLPDDVEFAHVEGHGMNEEELTRNSRLHHYFVQNLNENPKFPLPDADFDAVLNCVSVQYLQYPEAIFSEIHRILKPGGIAIFSFSNRMFYQKAIAAWRDASEAARVEMVKSYFRSIPGFTEPEVISRVSAAPSILQWMGVGGGDPFYAVIAHKAAS</sequence>
<dbReference type="AlphaFoldDB" id="A0A926ZEX6"/>
<accession>A0A926ZEX6</accession>
<dbReference type="GO" id="GO:0032259">
    <property type="term" value="P:methylation"/>
    <property type="evidence" value="ECO:0007669"/>
    <property type="project" value="UniProtKB-KW"/>
</dbReference>
<keyword evidence="2" id="KW-0489">Methyltransferase</keyword>
<dbReference type="Proteomes" id="UP000641646">
    <property type="component" value="Unassembled WGS sequence"/>
</dbReference>
<proteinExistence type="predicted"/>
<dbReference type="PANTHER" id="PTHR43036:SF2">
    <property type="entry name" value="OS04G0481300 PROTEIN"/>
    <property type="match status" value="1"/>
</dbReference>
<protein>
    <submittedName>
        <fullName evidence="2">Class I SAM-dependent methyltransferase</fullName>
    </submittedName>
</protein>
<evidence type="ECO:0000313" key="3">
    <source>
        <dbReference type="Proteomes" id="UP000641646"/>
    </source>
</evidence>
<name>A0A926ZEX6_9CYAN</name>
<organism evidence="2 3">
    <name type="scientific">Aerosakkonema funiforme FACHB-1375</name>
    <dbReference type="NCBI Taxonomy" id="2949571"/>
    <lineage>
        <taxon>Bacteria</taxon>
        <taxon>Bacillati</taxon>
        <taxon>Cyanobacteriota</taxon>
        <taxon>Cyanophyceae</taxon>
        <taxon>Oscillatoriophycideae</taxon>
        <taxon>Aerosakkonematales</taxon>
        <taxon>Aerosakkonemataceae</taxon>
        <taxon>Aerosakkonema</taxon>
    </lineage>
</organism>
<dbReference type="PANTHER" id="PTHR43036">
    <property type="entry name" value="OSJNBB0011N17.9 PROTEIN"/>
    <property type="match status" value="1"/>
</dbReference>
<dbReference type="InterPro" id="IPR029063">
    <property type="entry name" value="SAM-dependent_MTases_sf"/>
</dbReference>
<dbReference type="Gene3D" id="3.40.50.150">
    <property type="entry name" value="Vaccinia Virus protein VP39"/>
    <property type="match status" value="1"/>
</dbReference>
<dbReference type="CDD" id="cd02440">
    <property type="entry name" value="AdoMet_MTases"/>
    <property type="match status" value="1"/>
</dbReference>
<reference evidence="2" key="2">
    <citation type="submission" date="2020-08" db="EMBL/GenBank/DDBJ databases">
        <authorList>
            <person name="Chen M."/>
            <person name="Teng W."/>
            <person name="Zhao L."/>
            <person name="Hu C."/>
            <person name="Zhou Y."/>
            <person name="Han B."/>
            <person name="Song L."/>
            <person name="Shu W."/>
        </authorList>
    </citation>
    <scope>NUCLEOTIDE SEQUENCE</scope>
    <source>
        <strain evidence="2">FACHB-1375</strain>
    </source>
</reference>
<dbReference type="InterPro" id="IPR013216">
    <property type="entry name" value="Methyltransf_11"/>
</dbReference>
<dbReference type="RefSeq" id="WP_190461957.1">
    <property type="nucleotide sequence ID" value="NZ_JACJPW010000005.1"/>
</dbReference>
<reference evidence="2" key="1">
    <citation type="journal article" date="2015" name="ISME J.">
        <title>Draft Genome Sequence of Streptomyces incarnatus NRRL8089, which Produces the Nucleoside Antibiotic Sinefungin.</title>
        <authorList>
            <person name="Oshima K."/>
            <person name="Hattori M."/>
            <person name="Shimizu H."/>
            <person name="Fukuda K."/>
            <person name="Nemoto M."/>
            <person name="Inagaki K."/>
            <person name="Tamura T."/>
        </authorList>
    </citation>
    <scope>NUCLEOTIDE SEQUENCE</scope>
    <source>
        <strain evidence="2">FACHB-1375</strain>
    </source>
</reference>
<dbReference type="Pfam" id="PF08241">
    <property type="entry name" value="Methyltransf_11"/>
    <property type="match status" value="1"/>
</dbReference>
<dbReference type="EMBL" id="JACJPW010000005">
    <property type="protein sequence ID" value="MBD2180099.1"/>
    <property type="molecule type" value="Genomic_DNA"/>
</dbReference>
<keyword evidence="2" id="KW-0808">Transferase</keyword>
<keyword evidence="3" id="KW-1185">Reference proteome</keyword>
<dbReference type="GO" id="GO:0008757">
    <property type="term" value="F:S-adenosylmethionine-dependent methyltransferase activity"/>
    <property type="evidence" value="ECO:0007669"/>
    <property type="project" value="InterPro"/>
</dbReference>
<feature type="domain" description="Methyltransferase type 11" evidence="1">
    <location>
        <begin position="90"/>
        <end position="142"/>
    </location>
</feature>
<evidence type="ECO:0000313" key="2">
    <source>
        <dbReference type="EMBL" id="MBD2180099.1"/>
    </source>
</evidence>
<gene>
    <name evidence="2" type="ORF">H6G03_03035</name>
</gene>
<dbReference type="SUPFAM" id="SSF53335">
    <property type="entry name" value="S-adenosyl-L-methionine-dependent methyltransferases"/>
    <property type="match status" value="1"/>
</dbReference>